<dbReference type="PANTHER" id="PTHR31901">
    <property type="entry name" value="GH3 DOMAIN-CONTAINING PROTEIN"/>
    <property type="match status" value="1"/>
</dbReference>
<dbReference type="Proteomes" id="UP001501637">
    <property type="component" value="Unassembled WGS sequence"/>
</dbReference>
<evidence type="ECO:0008006" key="6">
    <source>
        <dbReference type="Google" id="ProtNLM"/>
    </source>
</evidence>
<evidence type="ECO:0000313" key="4">
    <source>
        <dbReference type="EMBL" id="GAA3097521.1"/>
    </source>
</evidence>
<dbReference type="Pfam" id="PF23572">
    <property type="entry name" value="GH3_C"/>
    <property type="match status" value="1"/>
</dbReference>
<evidence type="ECO:0000259" key="2">
    <source>
        <dbReference type="Pfam" id="PF23571"/>
    </source>
</evidence>
<dbReference type="InterPro" id="IPR055377">
    <property type="entry name" value="GH3_M"/>
</dbReference>
<name>A0ABP6MBJ5_9ACTN</name>
<organism evidence="4 5">
    <name type="scientific">Streptomyces rectiviolaceus</name>
    <dbReference type="NCBI Taxonomy" id="332591"/>
    <lineage>
        <taxon>Bacteria</taxon>
        <taxon>Bacillati</taxon>
        <taxon>Actinomycetota</taxon>
        <taxon>Actinomycetes</taxon>
        <taxon>Kitasatosporales</taxon>
        <taxon>Streptomycetaceae</taxon>
        <taxon>Streptomyces</taxon>
    </lineage>
</organism>
<dbReference type="RefSeq" id="WP_344520358.1">
    <property type="nucleotide sequence ID" value="NZ_BAAAUG010000031.1"/>
</dbReference>
<dbReference type="InterPro" id="IPR004993">
    <property type="entry name" value="GH3"/>
</dbReference>
<feature type="domain" description="GH3 C-terminal" evidence="3">
    <location>
        <begin position="425"/>
        <end position="536"/>
    </location>
</feature>
<protein>
    <recommendedName>
        <fullName evidence="6">GH3 auxin-responsive promoter</fullName>
    </recommendedName>
</protein>
<keyword evidence="5" id="KW-1185">Reference proteome</keyword>
<dbReference type="InterPro" id="IPR055378">
    <property type="entry name" value="GH3_C"/>
</dbReference>
<proteinExistence type="predicted"/>
<evidence type="ECO:0000259" key="3">
    <source>
        <dbReference type="Pfam" id="PF23572"/>
    </source>
</evidence>
<reference evidence="5" key="1">
    <citation type="journal article" date="2019" name="Int. J. Syst. Evol. Microbiol.">
        <title>The Global Catalogue of Microorganisms (GCM) 10K type strain sequencing project: providing services to taxonomists for standard genome sequencing and annotation.</title>
        <authorList>
            <consortium name="The Broad Institute Genomics Platform"/>
            <consortium name="The Broad Institute Genome Sequencing Center for Infectious Disease"/>
            <person name="Wu L."/>
            <person name="Ma J."/>
        </authorList>
    </citation>
    <scope>NUCLEOTIDE SEQUENCE [LARGE SCALE GENOMIC DNA]</scope>
    <source>
        <strain evidence="5">JCM 9092</strain>
    </source>
</reference>
<feature type="region of interest" description="Disordered" evidence="1">
    <location>
        <begin position="158"/>
        <end position="177"/>
    </location>
</feature>
<accession>A0ABP6MBJ5</accession>
<evidence type="ECO:0000313" key="5">
    <source>
        <dbReference type="Proteomes" id="UP001501637"/>
    </source>
</evidence>
<feature type="domain" description="GH3 middle" evidence="2">
    <location>
        <begin position="341"/>
        <end position="410"/>
    </location>
</feature>
<dbReference type="Pfam" id="PF03321">
    <property type="entry name" value="GH3"/>
    <property type="match status" value="1"/>
</dbReference>
<dbReference type="PANTHER" id="PTHR31901:SF9">
    <property type="entry name" value="GH3 DOMAIN-CONTAINING PROTEIN"/>
    <property type="match status" value="1"/>
</dbReference>
<dbReference type="EMBL" id="BAAAUG010000031">
    <property type="protein sequence ID" value="GAA3097521.1"/>
    <property type="molecule type" value="Genomic_DNA"/>
</dbReference>
<evidence type="ECO:0000256" key="1">
    <source>
        <dbReference type="SAM" id="MobiDB-lite"/>
    </source>
</evidence>
<feature type="region of interest" description="Disordered" evidence="1">
    <location>
        <begin position="553"/>
        <end position="574"/>
    </location>
</feature>
<dbReference type="Pfam" id="PF23571">
    <property type="entry name" value="GH3_M"/>
    <property type="match status" value="1"/>
</dbReference>
<gene>
    <name evidence="4" type="ORF">GCM10010449_21150</name>
</gene>
<comment type="caution">
    <text evidence="4">The sequence shown here is derived from an EMBL/GenBank/DDBJ whole genome shotgun (WGS) entry which is preliminary data.</text>
</comment>
<sequence>MRPVPDHADDAAFRQELVAAKHQLAASVADPAQAQRHVFEELLAQVAGTKFATEHGLSGVRTLDDYRRAVPLRTYQEYDPWLARAADGEPGVLTREEPRLFFTTSGSTGSRKRIPVTEPFLRQVYLPYFRAAMGVPAEYFPDSLSLGAATLNLRHDRLARPNTTGSGRPSLGPSQADLRGGFGVTLREPGSEAPWAELPVPVDERDYLEKLYLRLRMAVEHDVRCVIGHNPTMLAMLPELLTQWWPRILRDVRDGTLGGRPGGTPDPVRAADLERHGPVPAAVWPRVRVLYCWTSGVASLYLPRLREVYGDDVTVLPTPAAASEGPVGVPLDRHPHAGHLAVSSALYEFVDAADDVRADSPTLLYDELEPGRDYHVVFSHLGGLYRYVLGDVAHVVDRAGTLPRVAYAGRAGLSDVAGERLREVQLVRAVAEASRRTGTDVINMTGRPERAAGSHHHTVGSHHYTVAVAFHGAGTSDVASFAGVLDDALCRANPDYRRAREGGALAAARVLPVPTSAFVANWHRRVASGMRPPEVKDQVFQADDAAWDLITAGGRQTRKGFSENREAPGQRPNR</sequence>